<dbReference type="RefSeq" id="WP_196220648.1">
    <property type="nucleotide sequence ID" value="NZ_BAAAEA010000002.1"/>
</dbReference>
<gene>
    <name evidence="2" type="ORF">SAMN06265374_2381</name>
</gene>
<protein>
    <submittedName>
        <fullName evidence="2">Uncharacterized membrane protein</fullName>
    </submittedName>
</protein>
<keyword evidence="1" id="KW-1133">Transmembrane helix</keyword>
<accession>A0ABY1P1M0</accession>
<feature type="transmembrane region" description="Helical" evidence="1">
    <location>
        <begin position="54"/>
        <end position="76"/>
    </location>
</feature>
<feature type="transmembrane region" description="Helical" evidence="1">
    <location>
        <begin position="88"/>
        <end position="105"/>
    </location>
</feature>
<dbReference type="Proteomes" id="UP001157914">
    <property type="component" value="Unassembled WGS sequence"/>
</dbReference>
<dbReference type="InterPro" id="IPR008407">
    <property type="entry name" value="Brnchd-chn_aa_trnsp_AzlD"/>
</dbReference>
<dbReference type="Pfam" id="PF05437">
    <property type="entry name" value="AzlD"/>
    <property type="match status" value="1"/>
</dbReference>
<name>A0ABY1P1M0_9HYPH</name>
<evidence type="ECO:0000313" key="3">
    <source>
        <dbReference type="Proteomes" id="UP001157914"/>
    </source>
</evidence>
<keyword evidence="3" id="KW-1185">Reference proteome</keyword>
<keyword evidence="1" id="KW-0472">Membrane</keyword>
<sequence>MTDGLFSADAMFVMAVLGMTAITYTLRAGGYWVMGRLPITDRVRRGLEALPGAIIVSTILPIVLKGGLAVGLCLIVAAAAQIKLRKEYIAVFCAAGAAAALRAAGM</sequence>
<organism evidence="2 3">
    <name type="scientific">Roseibium denhamense</name>
    <dbReference type="NCBI Taxonomy" id="76305"/>
    <lineage>
        <taxon>Bacteria</taxon>
        <taxon>Pseudomonadati</taxon>
        <taxon>Pseudomonadota</taxon>
        <taxon>Alphaproteobacteria</taxon>
        <taxon>Hyphomicrobiales</taxon>
        <taxon>Stappiaceae</taxon>
        <taxon>Roseibium</taxon>
    </lineage>
</organism>
<reference evidence="2 3" key="1">
    <citation type="submission" date="2017-05" db="EMBL/GenBank/DDBJ databases">
        <authorList>
            <person name="Varghese N."/>
            <person name="Submissions S."/>
        </authorList>
    </citation>
    <scope>NUCLEOTIDE SEQUENCE [LARGE SCALE GENOMIC DNA]</scope>
    <source>
        <strain evidence="2 3">DSM 15949</strain>
    </source>
</reference>
<evidence type="ECO:0000256" key="1">
    <source>
        <dbReference type="SAM" id="Phobius"/>
    </source>
</evidence>
<proteinExistence type="predicted"/>
<evidence type="ECO:0000313" key="2">
    <source>
        <dbReference type="EMBL" id="SMP24142.1"/>
    </source>
</evidence>
<dbReference type="EMBL" id="FXTT01000003">
    <property type="protein sequence ID" value="SMP24142.1"/>
    <property type="molecule type" value="Genomic_DNA"/>
</dbReference>
<feature type="transmembrane region" description="Helical" evidence="1">
    <location>
        <begin position="12"/>
        <end position="34"/>
    </location>
</feature>
<comment type="caution">
    <text evidence="2">The sequence shown here is derived from an EMBL/GenBank/DDBJ whole genome shotgun (WGS) entry which is preliminary data.</text>
</comment>
<keyword evidence="1" id="KW-0812">Transmembrane</keyword>